<dbReference type="EMBL" id="FSRG01000004">
    <property type="protein sequence ID" value="SIN92943.1"/>
    <property type="molecule type" value="Genomic_DNA"/>
</dbReference>
<name>A0A1N6FCD5_9BACT</name>
<sequence>MSSILVAVPSAAPGGLDAGVDAHFGHCQMYTLVSVEDGNIANVEVIPNIPHEQGGCMAPVNYLAEHKVQAIISGGMGMRPLMGFRQVGIDVLHGNGAASVQDAVSAFIAGSLPRFSQEFTCGGGSSHGCGNH</sequence>
<dbReference type="SUPFAM" id="SSF53146">
    <property type="entry name" value="Nitrogenase accessory factor-like"/>
    <property type="match status" value="1"/>
</dbReference>
<dbReference type="OrthoDB" id="280278at2"/>
<dbReference type="InterPro" id="IPR033913">
    <property type="entry name" value="MTH1175_dom"/>
</dbReference>
<gene>
    <name evidence="2" type="ORF">SAMN02745161_1238</name>
</gene>
<evidence type="ECO:0000313" key="3">
    <source>
        <dbReference type="Proteomes" id="UP000184694"/>
    </source>
</evidence>
<dbReference type="STRING" id="1121457.SAMN02745161_1238"/>
<reference evidence="3" key="1">
    <citation type="submission" date="2016-11" db="EMBL/GenBank/DDBJ databases">
        <authorList>
            <person name="Varghese N."/>
            <person name="Submissions S."/>
        </authorList>
    </citation>
    <scope>NUCLEOTIDE SEQUENCE [LARGE SCALE GENOMIC DNA]</scope>
    <source>
        <strain evidence="3">DSM 17456</strain>
    </source>
</reference>
<dbReference type="PANTHER" id="PTHR42983:SF1">
    <property type="entry name" value="IRON-MOLYBDENUM PROTEIN"/>
    <property type="match status" value="1"/>
</dbReference>
<dbReference type="CDD" id="cd00851">
    <property type="entry name" value="MTH1175"/>
    <property type="match status" value="1"/>
</dbReference>
<dbReference type="RefSeq" id="WP_074216074.1">
    <property type="nucleotide sequence ID" value="NZ_FSRG01000004.1"/>
</dbReference>
<evidence type="ECO:0000313" key="2">
    <source>
        <dbReference type="EMBL" id="SIN92943.1"/>
    </source>
</evidence>
<accession>A0A1N6FCD5</accession>
<proteinExistence type="predicted"/>
<dbReference type="PANTHER" id="PTHR42983">
    <property type="entry name" value="DINITROGENASE IRON-MOLYBDENUM COFACTOR PROTEIN-RELATED"/>
    <property type="match status" value="1"/>
</dbReference>
<dbReference type="InterPro" id="IPR036105">
    <property type="entry name" value="DiNase_FeMo-co_biosyn_sf"/>
</dbReference>
<dbReference type="InterPro" id="IPR003731">
    <property type="entry name" value="Di-Nase_FeMo-co_biosynth"/>
</dbReference>
<keyword evidence="3" id="KW-1185">Reference proteome</keyword>
<dbReference type="Gene3D" id="3.30.420.130">
    <property type="entry name" value="Dinitrogenase iron-molybdenum cofactor biosynthesis domain"/>
    <property type="match status" value="1"/>
</dbReference>
<dbReference type="Proteomes" id="UP000184694">
    <property type="component" value="Unassembled WGS sequence"/>
</dbReference>
<organism evidence="2 3">
    <name type="scientific">Halodesulfovibrio marinisediminis DSM 17456</name>
    <dbReference type="NCBI Taxonomy" id="1121457"/>
    <lineage>
        <taxon>Bacteria</taxon>
        <taxon>Pseudomonadati</taxon>
        <taxon>Thermodesulfobacteriota</taxon>
        <taxon>Desulfovibrionia</taxon>
        <taxon>Desulfovibrionales</taxon>
        <taxon>Desulfovibrionaceae</taxon>
        <taxon>Halodesulfovibrio</taxon>
    </lineage>
</organism>
<dbReference type="AlphaFoldDB" id="A0A1N6FCD5"/>
<feature type="domain" description="Dinitrogenase iron-molybdenum cofactor biosynthesis" evidence="1">
    <location>
        <begin position="17"/>
        <end position="108"/>
    </location>
</feature>
<evidence type="ECO:0000259" key="1">
    <source>
        <dbReference type="Pfam" id="PF02579"/>
    </source>
</evidence>
<protein>
    <submittedName>
        <fullName evidence="2">Predicted Fe-Mo cluster-binding protein, NifX family</fullName>
    </submittedName>
</protein>
<dbReference type="Pfam" id="PF02579">
    <property type="entry name" value="Nitro_FeMo-Co"/>
    <property type="match status" value="1"/>
</dbReference>